<keyword evidence="16" id="KW-1185">Reference proteome</keyword>
<dbReference type="InterPro" id="IPR042414">
    <property type="entry name" value="CD8B"/>
</dbReference>
<dbReference type="PROSITE" id="PS50835">
    <property type="entry name" value="IG_LIKE"/>
    <property type="match status" value="1"/>
</dbReference>
<protein>
    <recommendedName>
        <fullName evidence="14">Ig-like domain-containing protein</fullName>
    </recommendedName>
</protein>
<accession>A0ABN9ZCL8</accession>
<keyword evidence="9" id="KW-0325">Glycoprotein</keyword>
<evidence type="ECO:0000256" key="9">
    <source>
        <dbReference type="ARBA" id="ARBA00023180"/>
    </source>
</evidence>
<reference evidence="15" key="1">
    <citation type="submission" date="2023-12" db="EMBL/GenBank/DDBJ databases">
        <authorList>
            <person name="Brown T."/>
        </authorList>
    </citation>
    <scope>NUCLEOTIDE SEQUENCE</scope>
</reference>
<dbReference type="SMART" id="SM00409">
    <property type="entry name" value="IG"/>
    <property type="match status" value="1"/>
</dbReference>
<dbReference type="PANTHER" id="PTHR11292:SF7">
    <property type="entry name" value="T-CELL SURFACE GLYCOPROTEIN CD8 BETA CHAIN-RELATED"/>
    <property type="match status" value="1"/>
</dbReference>
<evidence type="ECO:0000256" key="8">
    <source>
        <dbReference type="ARBA" id="ARBA00023157"/>
    </source>
</evidence>
<evidence type="ECO:0000256" key="13">
    <source>
        <dbReference type="SAM" id="SignalP"/>
    </source>
</evidence>
<dbReference type="SMART" id="SM00406">
    <property type="entry name" value="IGv"/>
    <property type="match status" value="1"/>
</dbReference>
<dbReference type="InterPro" id="IPR003599">
    <property type="entry name" value="Ig_sub"/>
</dbReference>
<feature type="signal peptide" evidence="13">
    <location>
        <begin position="1"/>
        <end position="19"/>
    </location>
</feature>
<name>A0ABN9ZCL8_PIPNA</name>
<keyword evidence="7 12" id="KW-0472">Membrane</keyword>
<evidence type="ECO:0000256" key="3">
    <source>
        <dbReference type="ARBA" id="ARBA00022729"/>
    </source>
</evidence>
<evidence type="ECO:0000256" key="1">
    <source>
        <dbReference type="ARBA" id="ARBA00004479"/>
    </source>
</evidence>
<evidence type="ECO:0000256" key="4">
    <source>
        <dbReference type="ARBA" id="ARBA00022859"/>
    </source>
</evidence>
<sequence length="252" mass="27467">MWLWLWLLLLAAQLAALHGSSLLQQTPGEKVVQTNTAVSLTCEDKISQNKPIYWLRQRKAPSADSHHEFLAAVDSKKTPVYSKDVKGERLGVSQVASKSVLTLGSVQPADSGVYFCMTIGTPTLTFGKGTRLTVVDVLPTTAKPTTKSTPKKIRCRPPSPEPRKGPPCGPLTLGLLVTGAVILLVALGVASHLYCQRRRARIRFMKQASKGRHVSNACPCCLPGKHSHAELSPELLGPWSPENQGKKHRPTW</sequence>
<evidence type="ECO:0000256" key="2">
    <source>
        <dbReference type="ARBA" id="ARBA00022692"/>
    </source>
</evidence>
<feature type="compositionally biased region" description="Pro residues" evidence="11">
    <location>
        <begin position="157"/>
        <end position="166"/>
    </location>
</feature>
<evidence type="ECO:0000256" key="11">
    <source>
        <dbReference type="SAM" id="MobiDB-lite"/>
    </source>
</evidence>
<feature type="chain" id="PRO_5046138011" description="Ig-like domain-containing protein" evidence="13">
    <location>
        <begin position="20"/>
        <end position="252"/>
    </location>
</feature>
<evidence type="ECO:0000259" key="14">
    <source>
        <dbReference type="PROSITE" id="PS50835"/>
    </source>
</evidence>
<gene>
    <name evidence="15" type="ORF">MPIPNATIZW_LOCUS3599</name>
</gene>
<keyword evidence="6" id="KW-1064">Adaptive immunity</keyword>
<organism evidence="15 16">
    <name type="scientific">Pipistrellus nathusii</name>
    <name type="common">Nathusius' pipistrelle</name>
    <dbReference type="NCBI Taxonomy" id="59473"/>
    <lineage>
        <taxon>Eukaryota</taxon>
        <taxon>Metazoa</taxon>
        <taxon>Chordata</taxon>
        <taxon>Craniata</taxon>
        <taxon>Vertebrata</taxon>
        <taxon>Euteleostomi</taxon>
        <taxon>Mammalia</taxon>
        <taxon>Eutheria</taxon>
        <taxon>Laurasiatheria</taxon>
        <taxon>Chiroptera</taxon>
        <taxon>Yangochiroptera</taxon>
        <taxon>Vespertilionidae</taxon>
        <taxon>Pipistrellus</taxon>
    </lineage>
</organism>
<dbReference type="InterPro" id="IPR013783">
    <property type="entry name" value="Ig-like_fold"/>
</dbReference>
<comment type="subcellular location">
    <subcellularLocation>
        <location evidence="1">Membrane</location>
        <topology evidence="1">Single-pass type I membrane protein</topology>
    </subcellularLocation>
</comment>
<keyword evidence="4" id="KW-0391">Immunity</keyword>
<dbReference type="SUPFAM" id="SSF48726">
    <property type="entry name" value="Immunoglobulin"/>
    <property type="match status" value="1"/>
</dbReference>
<dbReference type="EMBL" id="OY882869">
    <property type="protein sequence ID" value="CAK6435293.1"/>
    <property type="molecule type" value="Genomic_DNA"/>
</dbReference>
<evidence type="ECO:0000256" key="10">
    <source>
        <dbReference type="ARBA" id="ARBA00023319"/>
    </source>
</evidence>
<dbReference type="Proteomes" id="UP001314169">
    <property type="component" value="Chromosome 12"/>
</dbReference>
<dbReference type="Pfam" id="PF07686">
    <property type="entry name" value="V-set"/>
    <property type="match status" value="1"/>
</dbReference>
<feature type="region of interest" description="Disordered" evidence="11">
    <location>
        <begin position="143"/>
        <end position="166"/>
    </location>
</feature>
<keyword evidence="3 13" id="KW-0732">Signal</keyword>
<keyword evidence="10" id="KW-0393">Immunoglobulin domain</keyword>
<feature type="region of interest" description="Disordered" evidence="11">
    <location>
        <begin position="232"/>
        <end position="252"/>
    </location>
</feature>
<evidence type="ECO:0000313" key="16">
    <source>
        <dbReference type="Proteomes" id="UP001314169"/>
    </source>
</evidence>
<feature type="domain" description="Ig-like" evidence="14">
    <location>
        <begin position="21"/>
        <end position="116"/>
    </location>
</feature>
<dbReference type="Gene3D" id="2.60.40.10">
    <property type="entry name" value="Immunoglobulins"/>
    <property type="match status" value="1"/>
</dbReference>
<keyword evidence="5 12" id="KW-1133">Transmembrane helix</keyword>
<keyword evidence="2 12" id="KW-0812">Transmembrane</keyword>
<proteinExistence type="predicted"/>
<keyword evidence="8" id="KW-1015">Disulfide bond</keyword>
<dbReference type="InterPro" id="IPR036179">
    <property type="entry name" value="Ig-like_dom_sf"/>
</dbReference>
<evidence type="ECO:0000256" key="6">
    <source>
        <dbReference type="ARBA" id="ARBA00023130"/>
    </source>
</evidence>
<evidence type="ECO:0000256" key="12">
    <source>
        <dbReference type="SAM" id="Phobius"/>
    </source>
</evidence>
<evidence type="ECO:0000256" key="5">
    <source>
        <dbReference type="ARBA" id="ARBA00022989"/>
    </source>
</evidence>
<feature type="transmembrane region" description="Helical" evidence="12">
    <location>
        <begin position="171"/>
        <end position="195"/>
    </location>
</feature>
<evidence type="ECO:0000256" key="7">
    <source>
        <dbReference type="ARBA" id="ARBA00023136"/>
    </source>
</evidence>
<dbReference type="InterPro" id="IPR007110">
    <property type="entry name" value="Ig-like_dom"/>
</dbReference>
<evidence type="ECO:0000313" key="15">
    <source>
        <dbReference type="EMBL" id="CAK6435293.1"/>
    </source>
</evidence>
<dbReference type="PANTHER" id="PTHR11292">
    <property type="entry name" value="T-CELL SURFACE GLYCOPROTEIN CD8 BETA CHAIN"/>
    <property type="match status" value="1"/>
</dbReference>
<dbReference type="InterPro" id="IPR013106">
    <property type="entry name" value="Ig_V-set"/>
</dbReference>